<keyword evidence="12 14" id="KW-0378">Hydrolase</keyword>
<dbReference type="AlphaFoldDB" id="A0A133KY60"/>
<dbReference type="GO" id="GO:0004523">
    <property type="term" value="F:RNA-DNA hybrid ribonuclease activity"/>
    <property type="evidence" value="ECO:0007669"/>
    <property type="project" value="UniProtKB-UniRule"/>
</dbReference>
<dbReference type="Pfam" id="PF01351">
    <property type="entry name" value="RNase_HII"/>
    <property type="match status" value="1"/>
</dbReference>
<evidence type="ECO:0000256" key="5">
    <source>
        <dbReference type="ARBA" id="ARBA00008378"/>
    </source>
</evidence>
<evidence type="ECO:0000313" key="18">
    <source>
        <dbReference type="EMBL" id="KWZ84230.1"/>
    </source>
</evidence>
<evidence type="ECO:0000256" key="6">
    <source>
        <dbReference type="ARBA" id="ARBA00012180"/>
    </source>
</evidence>
<dbReference type="SUPFAM" id="SSF53098">
    <property type="entry name" value="Ribonuclease H-like"/>
    <property type="match status" value="1"/>
</dbReference>
<evidence type="ECO:0000256" key="15">
    <source>
        <dbReference type="PROSITE-ProRule" id="PRU01319"/>
    </source>
</evidence>
<evidence type="ECO:0000256" key="13">
    <source>
        <dbReference type="ARBA" id="ARBA00022842"/>
    </source>
</evidence>
<reference evidence="19" key="1">
    <citation type="submission" date="2016-01" db="EMBL/GenBank/DDBJ databases">
        <authorList>
            <person name="Mitreva M."/>
            <person name="Pepin K.H."/>
            <person name="Mihindukulasuriya K.A."/>
            <person name="Fulton R."/>
            <person name="Fronick C."/>
            <person name="O'Laughlin M."/>
            <person name="Miner T."/>
            <person name="Herter B."/>
            <person name="Rosa B.A."/>
            <person name="Cordes M."/>
            <person name="Tomlinson C."/>
            <person name="Wollam A."/>
            <person name="Palsikar V.B."/>
            <person name="Mardis E.R."/>
            <person name="Wilson R.K."/>
        </authorList>
    </citation>
    <scope>NUCLEOTIDE SEQUENCE [LARGE SCALE GENOMIC DNA]</scope>
    <source>
        <strain evidence="19">GED7749B</strain>
    </source>
</reference>
<evidence type="ECO:0000256" key="16">
    <source>
        <dbReference type="SAM" id="MobiDB-lite"/>
    </source>
</evidence>
<evidence type="ECO:0000256" key="7">
    <source>
        <dbReference type="ARBA" id="ARBA00021407"/>
    </source>
</evidence>
<dbReference type="PATRIC" id="fig|1398.22.peg.906"/>
<feature type="binding site" evidence="14 15">
    <location>
        <position position="124"/>
    </location>
    <ligand>
        <name>a divalent metal cation</name>
        <dbReference type="ChEBI" id="CHEBI:60240"/>
    </ligand>
</feature>
<comment type="caution">
    <text evidence="18">The sequence shown here is derived from an EMBL/GenBank/DDBJ whole genome shotgun (WGS) entry which is preliminary data.</text>
</comment>
<dbReference type="PANTHER" id="PTHR10954:SF23">
    <property type="entry name" value="RIBONUCLEASE"/>
    <property type="match status" value="1"/>
</dbReference>
<feature type="compositionally biased region" description="Polar residues" evidence="16">
    <location>
        <begin position="1"/>
        <end position="12"/>
    </location>
</feature>
<dbReference type="GO" id="GO:0003723">
    <property type="term" value="F:RNA binding"/>
    <property type="evidence" value="ECO:0007669"/>
    <property type="project" value="UniProtKB-UniRule"/>
</dbReference>
<dbReference type="Gene3D" id="3.30.310.10">
    <property type="entry name" value="TATA-Binding Protein"/>
    <property type="match status" value="1"/>
</dbReference>
<dbReference type="PROSITE" id="PS51975">
    <property type="entry name" value="RNASE_H_2"/>
    <property type="match status" value="1"/>
</dbReference>
<organism evidence="18 19">
    <name type="scientific">Heyndrickxia coagulans</name>
    <name type="common">Weizmannia coagulans</name>
    <dbReference type="NCBI Taxonomy" id="1398"/>
    <lineage>
        <taxon>Bacteria</taxon>
        <taxon>Bacillati</taxon>
        <taxon>Bacillota</taxon>
        <taxon>Bacilli</taxon>
        <taxon>Bacillales</taxon>
        <taxon>Bacillaceae</taxon>
        <taxon>Heyndrickxia</taxon>
    </lineage>
</organism>
<dbReference type="Pfam" id="PF11858">
    <property type="entry name" value="DUF3378"/>
    <property type="match status" value="1"/>
</dbReference>
<evidence type="ECO:0000256" key="3">
    <source>
        <dbReference type="ARBA" id="ARBA00004065"/>
    </source>
</evidence>
<dbReference type="NCBIfam" id="TIGR00716">
    <property type="entry name" value="rnhC"/>
    <property type="match status" value="1"/>
</dbReference>
<evidence type="ECO:0000256" key="14">
    <source>
        <dbReference type="HAMAP-Rule" id="MF_00053"/>
    </source>
</evidence>
<dbReference type="FunFam" id="3.30.420.10:FF:000047">
    <property type="entry name" value="Ribonuclease HIII"/>
    <property type="match status" value="1"/>
</dbReference>
<comment type="catalytic activity">
    <reaction evidence="1 14 15">
        <text>Endonucleolytic cleavage to 5'-phosphomonoester.</text>
        <dbReference type="EC" id="3.1.26.4"/>
    </reaction>
</comment>
<name>A0A133KY60_HEYCO</name>
<feature type="binding site" evidence="14 15">
    <location>
        <position position="228"/>
    </location>
    <ligand>
        <name>a divalent metal cation</name>
        <dbReference type="ChEBI" id="CHEBI:60240"/>
    </ligand>
</feature>
<proteinExistence type="inferred from homology"/>
<dbReference type="Proteomes" id="UP000070376">
    <property type="component" value="Unassembled WGS sequence"/>
</dbReference>
<dbReference type="GO" id="GO:0000287">
    <property type="term" value="F:magnesium ion binding"/>
    <property type="evidence" value="ECO:0007669"/>
    <property type="project" value="UniProtKB-UniRule"/>
</dbReference>
<dbReference type="InterPro" id="IPR012337">
    <property type="entry name" value="RNaseH-like_sf"/>
</dbReference>
<comment type="similarity">
    <text evidence="5 14">Belongs to the RNase HII family. RnhC subfamily.</text>
</comment>
<dbReference type="InterPro" id="IPR024568">
    <property type="entry name" value="RNase_HIII_N"/>
</dbReference>
<accession>A0A133KY60</accession>
<dbReference type="GO" id="GO:0032299">
    <property type="term" value="C:ribonuclease H2 complex"/>
    <property type="evidence" value="ECO:0007669"/>
    <property type="project" value="TreeGrafter"/>
</dbReference>
<protein>
    <recommendedName>
        <fullName evidence="7 14">Ribonuclease HIII</fullName>
        <shortName evidence="14">RNase HIII</shortName>
        <ecNumber evidence="6 14">3.1.26.4</ecNumber>
    </recommendedName>
</protein>
<feature type="region of interest" description="Disordered" evidence="16">
    <location>
        <begin position="86"/>
        <end position="118"/>
    </location>
</feature>
<dbReference type="InterPro" id="IPR001352">
    <property type="entry name" value="RNase_HII/HIII"/>
</dbReference>
<keyword evidence="8 14" id="KW-0963">Cytoplasm</keyword>
<keyword evidence="9 14" id="KW-0540">Nuclease</keyword>
<dbReference type="Gene3D" id="3.30.420.10">
    <property type="entry name" value="Ribonuclease H-like superfamily/Ribonuclease H"/>
    <property type="match status" value="1"/>
</dbReference>
<gene>
    <name evidence="14" type="primary">rnhC</name>
    <name evidence="18" type="ORF">HMPREF3213_00898</name>
</gene>
<dbReference type="PANTHER" id="PTHR10954">
    <property type="entry name" value="RIBONUCLEASE H2 SUBUNIT A"/>
    <property type="match status" value="1"/>
</dbReference>
<evidence type="ECO:0000259" key="17">
    <source>
        <dbReference type="PROSITE" id="PS51975"/>
    </source>
</evidence>
<keyword evidence="10 14" id="KW-0479">Metal-binding</keyword>
<feature type="domain" description="RNase H type-2" evidence="17">
    <location>
        <begin position="117"/>
        <end position="334"/>
    </location>
</feature>
<evidence type="ECO:0000256" key="12">
    <source>
        <dbReference type="ARBA" id="ARBA00022801"/>
    </source>
</evidence>
<comment type="function">
    <text evidence="3 14">Endonuclease that specifically degrades the RNA of RNA-DNA hybrids.</text>
</comment>
<dbReference type="CDD" id="cd06590">
    <property type="entry name" value="RNase_HII_bacteria_HIII_like"/>
    <property type="match status" value="1"/>
</dbReference>
<keyword evidence="13 14" id="KW-0460">Magnesium</keyword>
<dbReference type="InterPro" id="IPR024567">
    <property type="entry name" value="RNase_HII/HIII_dom"/>
</dbReference>
<feature type="region of interest" description="Disordered" evidence="16">
    <location>
        <begin position="1"/>
        <end position="21"/>
    </location>
</feature>
<comment type="subcellular location">
    <subcellularLocation>
        <location evidence="4 14">Cytoplasm</location>
    </subcellularLocation>
</comment>
<dbReference type="HAMAP" id="MF_00053">
    <property type="entry name" value="RNase_HIII"/>
    <property type="match status" value="1"/>
</dbReference>
<dbReference type="InterPro" id="IPR012295">
    <property type="entry name" value="TBP_dom_sf"/>
</dbReference>
<evidence type="ECO:0000256" key="9">
    <source>
        <dbReference type="ARBA" id="ARBA00022722"/>
    </source>
</evidence>
<evidence type="ECO:0000256" key="2">
    <source>
        <dbReference type="ARBA" id="ARBA00001946"/>
    </source>
</evidence>
<evidence type="ECO:0000256" key="1">
    <source>
        <dbReference type="ARBA" id="ARBA00000077"/>
    </source>
</evidence>
<dbReference type="EMBL" id="LRPN01000031">
    <property type="protein sequence ID" value="KWZ84230.1"/>
    <property type="molecule type" value="Genomic_DNA"/>
</dbReference>
<dbReference type="InterPro" id="IPR036397">
    <property type="entry name" value="RNaseH_sf"/>
</dbReference>
<evidence type="ECO:0000256" key="11">
    <source>
        <dbReference type="ARBA" id="ARBA00022759"/>
    </source>
</evidence>
<keyword evidence="11 14" id="KW-0255">Endonuclease</keyword>
<dbReference type="GO" id="GO:0006298">
    <property type="term" value="P:mismatch repair"/>
    <property type="evidence" value="ECO:0007669"/>
    <property type="project" value="TreeGrafter"/>
</dbReference>
<dbReference type="PIRSF" id="PIRSF037748">
    <property type="entry name" value="RnhC"/>
    <property type="match status" value="1"/>
</dbReference>
<evidence type="ECO:0000256" key="10">
    <source>
        <dbReference type="ARBA" id="ARBA00022723"/>
    </source>
</evidence>
<dbReference type="GO" id="GO:0005737">
    <property type="term" value="C:cytoplasm"/>
    <property type="evidence" value="ECO:0007669"/>
    <property type="project" value="UniProtKB-SubCell"/>
</dbReference>
<evidence type="ECO:0000256" key="4">
    <source>
        <dbReference type="ARBA" id="ARBA00004496"/>
    </source>
</evidence>
<evidence type="ECO:0000256" key="8">
    <source>
        <dbReference type="ARBA" id="ARBA00022490"/>
    </source>
</evidence>
<comment type="cofactor">
    <cofactor evidence="14 15">
        <name>Mn(2+)</name>
        <dbReference type="ChEBI" id="CHEBI:29035"/>
    </cofactor>
    <cofactor evidence="14 15">
        <name>Mg(2+)</name>
        <dbReference type="ChEBI" id="CHEBI:18420"/>
    </cofactor>
    <text evidence="14 15">Manganese or magnesium. Binds 1 divalent metal ion per monomer in the absence of substrate. May bind a second metal ion after substrate binding.</text>
</comment>
<dbReference type="InterPro" id="IPR004641">
    <property type="entry name" value="RNase_HIII"/>
</dbReference>
<dbReference type="EC" id="3.1.26.4" evidence="6 14"/>
<evidence type="ECO:0000313" key="19">
    <source>
        <dbReference type="Proteomes" id="UP000070376"/>
    </source>
</evidence>
<dbReference type="CDD" id="cd14796">
    <property type="entry name" value="RNAse_HIII_N"/>
    <property type="match status" value="1"/>
</dbReference>
<feature type="binding site" evidence="14 15">
    <location>
        <position position="123"/>
    </location>
    <ligand>
        <name>a divalent metal cation</name>
        <dbReference type="ChEBI" id="CHEBI:60240"/>
    </ligand>
</feature>
<dbReference type="GO" id="GO:0043137">
    <property type="term" value="P:DNA replication, removal of RNA primer"/>
    <property type="evidence" value="ECO:0007669"/>
    <property type="project" value="TreeGrafter"/>
</dbReference>
<sequence length="335" mass="36011">MTEKPLSNNVEQIQGDPETAGGIKMSNTVILVSASTMQKMKQSYQNSLSGKVPSGAVFAAKIPGCSITGYKSGKVLFQGPAAETEASKWGQPLEKKPDAARSAKSSGNPLPPDIGELSVIGSDEVGTGDFFGPMTVVSCYVEKKQLPLLKELGVKDSKGLTDSQIAGIAKELLTFIPYSLLILPNEKYNRLQQSGMSQGKMKALLHNRALYNTAQKIAPAKPDAILIDQFAEASTYYRYLQNEKIVMRDGVYFSTKGESVHLAVAAASILARYAFVRELEKLSKKAGFVLPKGAGAQVDQAAARLIKEKGMAALPHFVKLHFANTEKAKRIAGIS</sequence>
<comment type="cofactor">
    <cofactor evidence="2">
        <name>Mg(2+)</name>
        <dbReference type="ChEBI" id="CHEBI:18420"/>
    </cofactor>
</comment>